<accession>A0A1F6DUH3</accession>
<dbReference type="PANTHER" id="PTHR33991">
    <property type="entry name" value="DNA REPAIR PROTEIN RECO"/>
    <property type="match status" value="1"/>
</dbReference>
<dbReference type="InterPro" id="IPR022572">
    <property type="entry name" value="DNA_rep/recomb_RecO_N"/>
</dbReference>
<feature type="domain" description="DNA replication/recombination mediator RecO N-terminal" evidence="4">
    <location>
        <begin position="1"/>
        <end position="67"/>
    </location>
</feature>
<evidence type="ECO:0000259" key="4">
    <source>
        <dbReference type="Pfam" id="PF11967"/>
    </source>
</evidence>
<sequence>MRHKYETHGIVLARSPLGEANAFVTLITPELGLIRARAQGVRRSGAKLAAALTTFALSEVVLVRGREGWRLAGALLTENWFVRLEQAAVRERAARVSELLVRLVAGEAQNPALFAVMHGFFTVLSECPDEAHESAEVLAALRILATLGLDAGEIPGEAADFTPSTLAEIRAARTGYIARINRGIEASGL</sequence>
<comment type="caution">
    <text evidence="5">The sequence shown here is derived from an EMBL/GenBank/DDBJ whole genome shotgun (WGS) entry which is preliminary data.</text>
</comment>
<gene>
    <name evidence="5" type="ORF">A3C94_03180</name>
</gene>
<proteinExistence type="predicted"/>
<protein>
    <submittedName>
        <fullName evidence="5">DNA repair protein RecO</fullName>
    </submittedName>
</protein>
<dbReference type="Proteomes" id="UP000177232">
    <property type="component" value="Unassembled WGS sequence"/>
</dbReference>
<dbReference type="PANTHER" id="PTHR33991:SF1">
    <property type="entry name" value="DNA REPAIR PROTEIN RECO"/>
    <property type="match status" value="1"/>
</dbReference>
<dbReference type="SUPFAM" id="SSF50249">
    <property type="entry name" value="Nucleic acid-binding proteins"/>
    <property type="match status" value="1"/>
</dbReference>
<dbReference type="GO" id="GO:0006302">
    <property type="term" value="P:double-strand break repair"/>
    <property type="evidence" value="ECO:0007669"/>
    <property type="project" value="TreeGrafter"/>
</dbReference>
<keyword evidence="2" id="KW-0233">DNA recombination</keyword>
<organism evidence="5 6">
    <name type="scientific">Candidatus Kaiserbacteria bacterium RIFCSPHIGHO2_02_FULL_55_17</name>
    <dbReference type="NCBI Taxonomy" id="1798496"/>
    <lineage>
        <taxon>Bacteria</taxon>
        <taxon>Candidatus Kaiseribacteriota</taxon>
    </lineage>
</organism>
<evidence type="ECO:0000313" key="6">
    <source>
        <dbReference type="Proteomes" id="UP000177232"/>
    </source>
</evidence>
<evidence type="ECO:0000256" key="2">
    <source>
        <dbReference type="ARBA" id="ARBA00023172"/>
    </source>
</evidence>
<evidence type="ECO:0000256" key="1">
    <source>
        <dbReference type="ARBA" id="ARBA00022763"/>
    </source>
</evidence>
<keyword evidence="1" id="KW-0227">DNA damage</keyword>
<name>A0A1F6DUH3_9BACT</name>
<evidence type="ECO:0000256" key="3">
    <source>
        <dbReference type="ARBA" id="ARBA00023204"/>
    </source>
</evidence>
<dbReference type="STRING" id="1798496.A3C94_03180"/>
<dbReference type="InterPro" id="IPR012340">
    <property type="entry name" value="NA-bd_OB-fold"/>
</dbReference>
<dbReference type="NCBIfam" id="TIGR00613">
    <property type="entry name" value="reco"/>
    <property type="match status" value="1"/>
</dbReference>
<dbReference type="Pfam" id="PF11967">
    <property type="entry name" value="RecO_N"/>
    <property type="match status" value="1"/>
</dbReference>
<dbReference type="InterPro" id="IPR003717">
    <property type="entry name" value="RecO"/>
</dbReference>
<dbReference type="Gene3D" id="2.40.50.140">
    <property type="entry name" value="Nucleic acid-binding proteins"/>
    <property type="match status" value="1"/>
</dbReference>
<dbReference type="GO" id="GO:0006310">
    <property type="term" value="P:DNA recombination"/>
    <property type="evidence" value="ECO:0007669"/>
    <property type="project" value="UniProtKB-KW"/>
</dbReference>
<evidence type="ECO:0000313" key="5">
    <source>
        <dbReference type="EMBL" id="OGG65058.1"/>
    </source>
</evidence>
<keyword evidence="3" id="KW-0234">DNA repair</keyword>
<reference evidence="5 6" key="1">
    <citation type="journal article" date="2016" name="Nat. Commun.">
        <title>Thousands of microbial genomes shed light on interconnected biogeochemical processes in an aquifer system.</title>
        <authorList>
            <person name="Anantharaman K."/>
            <person name="Brown C.T."/>
            <person name="Hug L.A."/>
            <person name="Sharon I."/>
            <person name="Castelle C.J."/>
            <person name="Probst A.J."/>
            <person name="Thomas B.C."/>
            <person name="Singh A."/>
            <person name="Wilkins M.J."/>
            <person name="Karaoz U."/>
            <person name="Brodie E.L."/>
            <person name="Williams K.H."/>
            <person name="Hubbard S.S."/>
            <person name="Banfield J.F."/>
        </authorList>
    </citation>
    <scope>NUCLEOTIDE SEQUENCE [LARGE SCALE GENOMIC DNA]</scope>
</reference>
<dbReference type="AlphaFoldDB" id="A0A1F6DUH3"/>
<dbReference type="EMBL" id="MFLJ01000002">
    <property type="protein sequence ID" value="OGG65058.1"/>
    <property type="molecule type" value="Genomic_DNA"/>
</dbReference>
<dbReference type="GO" id="GO:0043590">
    <property type="term" value="C:bacterial nucleoid"/>
    <property type="evidence" value="ECO:0007669"/>
    <property type="project" value="TreeGrafter"/>
</dbReference>